<dbReference type="Proteomes" id="UP000239757">
    <property type="component" value="Unassembled WGS sequence"/>
</dbReference>
<proteinExistence type="predicted"/>
<name>A0A2P5Y0D0_GOSBA</name>
<accession>A0A2P5Y0D0</accession>
<sequence>MSNIILGSYHQDSTPIPPISTGTIRGTISDTTGPTPRTVYGGVQDDNDFDNLHRHIHYSPSNCWKALVPASATYDPSCSKALALAPTLRYLHAILAHTLIRWRESTDVVNTNNAYFLWSMAHGHVFDLAYFIALAIRHQTERHRKGVIFIGPYVTRLARYFGLFDTEIHHIFIAQFMRLLHSLTSLSVSLDLSSNVFSALITLMEPYIKFVSTFTSHRHSHLELATPREKVLYDCHVFLDHQDSLFAGHCGCETQPLPPPEYPPPISPLP</sequence>
<dbReference type="EMBL" id="KZ663912">
    <property type="protein sequence ID" value="PPS09045.1"/>
    <property type="molecule type" value="Genomic_DNA"/>
</dbReference>
<reference evidence="1 2" key="1">
    <citation type="submission" date="2015-01" db="EMBL/GenBank/DDBJ databases">
        <title>Genome of allotetraploid Gossypium barbadense reveals genomic plasticity and fiber elongation in cotton evolution.</title>
        <authorList>
            <person name="Chen X."/>
            <person name="Liu X."/>
            <person name="Zhao B."/>
            <person name="Zheng H."/>
            <person name="Hu Y."/>
            <person name="Lu G."/>
            <person name="Yang C."/>
            <person name="Chen J."/>
            <person name="Shan C."/>
            <person name="Zhang L."/>
            <person name="Zhou Y."/>
            <person name="Wang L."/>
            <person name="Guo W."/>
            <person name="Bai Y."/>
            <person name="Ruan J."/>
            <person name="Shangguan X."/>
            <person name="Mao Y."/>
            <person name="Jiang J."/>
            <person name="Zhu Y."/>
            <person name="Lei J."/>
            <person name="Kang H."/>
            <person name="Chen S."/>
            <person name="He X."/>
            <person name="Wang R."/>
            <person name="Wang Y."/>
            <person name="Chen J."/>
            <person name="Wang L."/>
            <person name="Yu S."/>
            <person name="Wang B."/>
            <person name="Wei J."/>
            <person name="Song S."/>
            <person name="Lu X."/>
            <person name="Gao Z."/>
            <person name="Gu W."/>
            <person name="Deng X."/>
            <person name="Ma D."/>
            <person name="Wang S."/>
            <person name="Liang W."/>
            <person name="Fang L."/>
            <person name="Cai C."/>
            <person name="Zhu X."/>
            <person name="Zhou B."/>
            <person name="Zhang Y."/>
            <person name="Chen Z."/>
            <person name="Xu S."/>
            <person name="Zhu R."/>
            <person name="Wang S."/>
            <person name="Zhang T."/>
            <person name="Zhao G."/>
        </authorList>
    </citation>
    <scope>NUCLEOTIDE SEQUENCE [LARGE SCALE GENOMIC DNA]</scope>
    <source>
        <strain evidence="2">cv. Xinhai21</strain>
        <tissue evidence="1">Leaf</tissue>
    </source>
</reference>
<evidence type="ECO:0000313" key="2">
    <source>
        <dbReference type="Proteomes" id="UP000239757"/>
    </source>
</evidence>
<dbReference type="OrthoDB" id="1685790at2759"/>
<dbReference type="AlphaFoldDB" id="A0A2P5Y0D0"/>
<gene>
    <name evidence="1" type="ORF">GOBAR_AA11607</name>
</gene>
<protein>
    <submittedName>
        <fullName evidence="1">Uncharacterized protein</fullName>
    </submittedName>
</protein>
<organism evidence="1 2">
    <name type="scientific">Gossypium barbadense</name>
    <name type="common">Sea Island cotton</name>
    <name type="synonym">Hibiscus barbadensis</name>
    <dbReference type="NCBI Taxonomy" id="3634"/>
    <lineage>
        <taxon>Eukaryota</taxon>
        <taxon>Viridiplantae</taxon>
        <taxon>Streptophyta</taxon>
        <taxon>Embryophyta</taxon>
        <taxon>Tracheophyta</taxon>
        <taxon>Spermatophyta</taxon>
        <taxon>Magnoliopsida</taxon>
        <taxon>eudicotyledons</taxon>
        <taxon>Gunneridae</taxon>
        <taxon>Pentapetalae</taxon>
        <taxon>rosids</taxon>
        <taxon>malvids</taxon>
        <taxon>Malvales</taxon>
        <taxon>Malvaceae</taxon>
        <taxon>Malvoideae</taxon>
        <taxon>Gossypium</taxon>
    </lineage>
</organism>
<evidence type="ECO:0000313" key="1">
    <source>
        <dbReference type="EMBL" id="PPS09045.1"/>
    </source>
</evidence>